<proteinExistence type="predicted"/>
<reference evidence="2 3" key="1">
    <citation type="submission" date="2019-03" db="EMBL/GenBank/DDBJ databases">
        <title>First draft genome of Liparis tanakae, snailfish: a comprehensive survey of snailfish specific genes.</title>
        <authorList>
            <person name="Kim W."/>
            <person name="Song I."/>
            <person name="Jeong J.-H."/>
            <person name="Kim D."/>
            <person name="Kim S."/>
            <person name="Ryu S."/>
            <person name="Song J.Y."/>
            <person name="Lee S.K."/>
        </authorList>
    </citation>
    <scope>NUCLEOTIDE SEQUENCE [LARGE SCALE GENOMIC DNA]</scope>
    <source>
        <tissue evidence="2">Muscle</tissue>
    </source>
</reference>
<evidence type="ECO:0000256" key="1">
    <source>
        <dbReference type="SAM" id="MobiDB-lite"/>
    </source>
</evidence>
<organism evidence="2 3">
    <name type="scientific">Liparis tanakae</name>
    <name type="common">Tanaka's snailfish</name>
    <dbReference type="NCBI Taxonomy" id="230148"/>
    <lineage>
        <taxon>Eukaryota</taxon>
        <taxon>Metazoa</taxon>
        <taxon>Chordata</taxon>
        <taxon>Craniata</taxon>
        <taxon>Vertebrata</taxon>
        <taxon>Euteleostomi</taxon>
        <taxon>Actinopterygii</taxon>
        <taxon>Neopterygii</taxon>
        <taxon>Teleostei</taxon>
        <taxon>Neoteleostei</taxon>
        <taxon>Acanthomorphata</taxon>
        <taxon>Eupercaria</taxon>
        <taxon>Perciformes</taxon>
        <taxon>Cottioidei</taxon>
        <taxon>Cottales</taxon>
        <taxon>Liparidae</taxon>
        <taxon>Liparis</taxon>
    </lineage>
</organism>
<evidence type="ECO:0000313" key="2">
    <source>
        <dbReference type="EMBL" id="TNN82547.1"/>
    </source>
</evidence>
<dbReference type="Proteomes" id="UP000314294">
    <property type="component" value="Unassembled WGS sequence"/>
</dbReference>
<keyword evidence="3" id="KW-1185">Reference proteome</keyword>
<dbReference type="EMBL" id="SRLO01000038">
    <property type="protein sequence ID" value="TNN82547.1"/>
    <property type="molecule type" value="Genomic_DNA"/>
</dbReference>
<gene>
    <name evidence="2" type="ORF">EYF80_007065</name>
</gene>
<comment type="caution">
    <text evidence="2">The sequence shown here is derived from an EMBL/GenBank/DDBJ whole genome shotgun (WGS) entry which is preliminary data.</text>
</comment>
<protein>
    <submittedName>
        <fullName evidence="2">Uncharacterized protein</fullName>
    </submittedName>
</protein>
<evidence type="ECO:0000313" key="3">
    <source>
        <dbReference type="Proteomes" id="UP000314294"/>
    </source>
</evidence>
<name>A0A4Z2IXQ0_9TELE</name>
<feature type="region of interest" description="Disordered" evidence="1">
    <location>
        <begin position="67"/>
        <end position="92"/>
    </location>
</feature>
<accession>A0A4Z2IXQ0</accession>
<feature type="compositionally biased region" description="Polar residues" evidence="1">
    <location>
        <begin position="83"/>
        <end position="92"/>
    </location>
</feature>
<sequence>MEMTRLVAQFTADTTDTALPLIPMGKISLSTTAPSSSPAVRRDSSPTHWLVRFVWLCSVKAPSAASDTPIATAPPHKKLLGPTLSTSSTAGMVPTTLTTPKPVEAKVAAASLSKPTLRRSGEANTKVTPVSRRERKLALVLNTSKKLCSDSSFSPVLIRASTILACSTFPRLTRKRGLGGRKTRTLICSSAGTMTSPNVYVQPWGSVAKA</sequence>
<dbReference type="AlphaFoldDB" id="A0A4Z2IXQ0"/>